<organism evidence="2 3">
    <name type="scientific">Candidatus Dojkabacteria bacterium CG_4_10_14_0_2_um_filter_Dojkabacteria_WS6_41_15</name>
    <dbReference type="NCBI Taxonomy" id="2014249"/>
    <lineage>
        <taxon>Bacteria</taxon>
        <taxon>Candidatus Dojkabacteria</taxon>
    </lineage>
</organism>
<proteinExistence type="predicted"/>
<evidence type="ECO:0000313" key="3">
    <source>
        <dbReference type="Proteomes" id="UP000228952"/>
    </source>
</evidence>
<feature type="transmembrane region" description="Helical" evidence="1">
    <location>
        <begin position="114"/>
        <end position="138"/>
    </location>
</feature>
<name>A0A2M7W132_9BACT</name>
<keyword evidence="1" id="KW-0812">Transmembrane</keyword>
<sequence>MNMVIPDQYFYLLGTLILGIFWLVIFLIRRDLRKQMLKISTIISLFGLTEHFWYYGKYWTPVWLFKLPYLNAGLEDFLLCFFYGGIAAALYEFVFKVHLRKNSKYKAAKREKIVFLTLLVALTTVYFCEYFLGIGIIFSTGWATVAGGLVLLFFRKDLLRPSIINFGLMLGVVCLSGKAQQDCSFPLCTRTSGI</sequence>
<keyword evidence="1" id="KW-0472">Membrane</keyword>
<dbReference type="EMBL" id="PFQB01000112">
    <property type="protein sequence ID" value="PJA12455.1"/>
    <property type="molecule type" value="Genomic_DNA"/>
</dbReference>
<comment type="caution">
    <text evidence="2">The sequence shown here is derived from an EMBL/GenBank/DDBJ whole genome shotgun (WGS) entry which is preliminary data.</text>
</comment>
<accession>A0A2M7W132</accession>
<reference evidence="3" key="1">
    <citation type="submission" date="2017-09" db="EMBL/GenBank/DDBJ databases">
        <title>Depth-based differentiation of microbial function through sediment-hosted aquifers and enrichment of novel symbionts in the deep terrestrial subsurface.</title>
        <authorList>
            <person name="Probst A.J."/>
            <person name="Ladd B."/>
            <person name="Jarett J.K."/>
            <person name="Geller-Mcgrath D.E."/>
            <person name="Sieber C.M.K."/>
            <person name="Emerson J.B."/>
            <person name="Anantharaman K."/>
            <person name="Thomas B.C."/>
            <person name="Malmstrom R."/>
            <person name="Stieglmeier M."/>
            <person name="Klingl A."/>
            <person name="Woyke T."/>
            <person name="Ryan C.M."/>
            <person name="Banfield J.F."/>
        </authorList>
    </citation>
    <scope>NUCLEOTIDE SEQUENCE [LARGE SCALE GENOMIC DNA]</scope>
</reference>
<dbReference type="Proteomes" id="UP000228952">
    <property type="component" value="Unassembled WGS sequence"/>
</dbReference>
<gene>
    <name evidence="2" type="ORF">COX64_04550</name>
</gene>
<feature type="transmembrane region" description="Helical" evidence="1">
    <location>
        <begin position="76"/>
        <end position="94"/>
    </location>
</feature>
<feature type="transmembrane region" description="Helical" evidence="1">
    <location>
        <begin position="12"/>
        <end position="29"/>
    </location>
</feature>
<feature type="transmembrane region" description="Helical" evidence="1">
    <location>
        <begin position="158"/>
        <end position="177"/>
    </location>
</feature>
<feature type="transmembrane region" description="Helical" evidence="1">
    <location>
        <begin position="36"/>
        <end position="56"/>
    </location>
</feature>
<keyword evidence="1" id="KW-1133">Transmembrane helix</keyword>
<dbReference type="AlphaFoldDB" id="A0A2M7W132"/>
<evidence type="ECO:0000256" key="1">
    <source>
        <dbReference type="SAM" id="Phobius"/>
    </source>
</evidence>
<evidence type="ECO:0000313" key="2">
    <source>
        <dbReference type="EMBL" id="PJA12455.1"/>
    </source>
</evidence>
<protein>
    <recommendedName>
        <fullName evidence="4">Lycopene cyclase domain-containing protein</fullName>
    </recommendedName>
</protein>
<evidence type="ECO:0008006" key="4">
    <source>
        <dbReference type="Google" id="ProtNLM"/>
    </source>
</evidence>